<evidence type="ECO:0000313" key="2">
    <source>
        <dbReference type="Proteomes" id="UP001652740"/>
    </source>
</evidence>
<protein>
    <submittedName>
        <fullName evidence="3">Uncharacterized protein LOC128200291</fullName>
    </submittedName>
</protein>
<proteinExistence type="predicted"/>
<keyword evidence="1" id="KW-0472">Membrane</keyword>
<dbReference type="GeneID" id="128200291"/>
<feature type="transmembrane region" description="Helical" evidence="1">
    <location>
        <begin position="21"/>
        <end position="44"/>
    </location>
</feature>
<name>A0ABM3MD30_GALME</name>
<reference evidence="3" key="1">
    <citation type="submission" date="2025-08" db="UniProtKB">
        <authorList>
            <consortium name="RefSeq"/>
        </authorList>
    </citation>
    <scope>IDENTIFICATION</scope>
    <source>
        <tissue evidence="3">Whole larvae</tissue>
    </source>
</reference>
<feature type="transmembrane region" description="Helical" evidence="1">
    <location>
        <begin position="64"/>
        <end position="86"/>
    </location>
</feature>
<keyword evidence="1" id="KW-1133">Transmembrane helix</keyword>
<dbReference type="Proteomes" id="UP001652740">
    <property type="component" value="Unplaced"/>
</dbReference>
<keyword evidence="1" id="KW-0812">Transmembrane</keyword>
<organism evidence="2 3">
    <name type="scientific">Galleria mellonella</name>
    <name type="common">Greater wax moth</name>
    <dbReference type="NCBI Taxonomy" id="7137"/>
    <lineage>
        <taxon>Eukaryota</taxon>
        <taxon>Metazoa</taxon>
        <taxon>Ecdysozoa</taxon>
        <taxon>Arthropoda</taxon>
        <taxon>Hexapoda</taxon>
        <taxon>Insecta</taxon>
        <taxon>Pterygota</taxon>
        <taxon>Neoptera</taxon>
        <taxon>Endopterygota</taxon>
        <taxon>Lepidoptera</taxon>
        <taxon>Glossata</taxon>
        <taxon>Ditrysia</taxon>
        <taxon>Pyraloidea</taxon>
        <taxon>Pyralidae</taxon>
        <taxon>Galleriinae</taxon>
        <taxon>Galleria</taxon>
    </lineage>
</organism>
<sequence>MLIDIPECKRCAFCFPLRYGILIFGYLSLIFSILVICLELWLGYGSSVTEPTMSIYRGVGLYTQMWFPILLYILEVIFNIILLIGAHMKINEFNTSVLLLRYNNDFSCVCHVHYCQTSSFPILDLRHVRYELHFLWTCDTNIFVTTHS</sequence>
<gene>
    <name evidence="3" type="primary">LOC128200291</name>
</gene>
<accession>A0ABM3MD30</accession>
<evidence type="ECO:0000256" key="1">
    <source>
        <dbReference type="SAM" id="Phobius"/>
    </source>
</evidence>
<dbReference type="RefSeq" id="XP_052749306.1">
    <property type="nucleotide sequence ID" value="XM_052893346.1"/>
</dbReference>
<keyword evidence="2" id="KW-1185">Reference proteome</keyword>
<evidence type="ECO:0000313" key="3">
    <source>
        <dbReference type="RefSeq" id="XP_052749306.1"/>
    </source>
</evidence>